<evidence type="ECO:0000256" key="1">
    <source>
        <dbReference type="SAM" id="SignalP"/>
    </source>
</evidence>
<organism evidence="2">
    <name type="scientific">candidate division WOR-3 bacterium</name>
    <dbReference type="NCBI Taxonomy" id="2052148"/>
    <lineage>
        <taxon>Bacteria</taxon>
        <taxon>Bacteria division WOR-3</taxon>
    </lineage>
</organism>
<accession>A0A7V0T526</accession>
<keyword evidence="1" id="KW-0732">Signal</keyword>
<feature type="signal peptide" evidence="1">
    <location>
        <begin position="1"/>
        <end position="21"/>
    </location>
</feature>
<protein>
    <recommendedName>
        <fullName evidence="3">DUF928 domain-containing protein</fullName>
    </recommendedName>
</protein>
<evidence type="ECO:0000313" key="2">
    <source>
        <dbReference type="EMBL" id="HDQ98995.1"/>
    </source>
</evidence>
<dbReference type="EMBL" id="DSBX01000062">
    <property type="protein sequence ID" value="HDQ98995.1"/>
    <property type="molecule type" value="Genomic_DNA"/>
</dbReference>
<name>A0A7V0T526_UNCW3</name>
<comment type="caution">
    <text evidence="2">The sequence shown here is derived from an EMBL/GenBank/DDBJ whole genome shotgun (WGS) entry which is preliminary data.</text>
</comment>
<gene>
    <name evidence="2" type="ORF">ENN51_01720</name>
</gene>
<sequence length="194" mass="22432">MMTYRLFALAALFAVAGASFCQDVPEREWERGEFYPNPGREWNLPADLRVNSIIGWEDEIPTAVFPLLLSLRNDARVRRSLTMPAGLCFRPRDPEFSYMMLLQDFTFSVPPDDTTVLLPTWVANEDLDEPDDESVYDINLVAYDREITELLDLLRDKTIHDTLVDLDMLQDALWEITDEEGLTDSTRAWLRELP</sequence>
<reference evidence="2" key="1">
    <citation type="journal article" date="2020" name="mSystems">
        <title>Genome- and Community-Level Interaction Insights into Carbon Utilization and Element Cycling Functions of Hydrothermarchaeota in Hydrothermal Sediment.</title>
        <authorList>
            <person name="Zhou Z."/>
            <person name="Liu Y."/>
            <person name="Xu W."/>
            <person name="Pan J."/>
            <person name="Luo Z.H."/>
            <person name="Li M."/>
        </authorList>
    </citation>
    <scope>NUCLEOTIDE SEQUENCE [LARGE SCALE GENOMIC DNA]</scope>
    <source>
        <strain evidence="2">SpSt-1182</strain>
    </source>
</reference>
<proteinExistence type="predicted"/>
<dbReference type="AlphaFoldDB" id="A0A7V0T526"/>
<feature type="chain" id="PRO_5031443768" description="DUF928 domain-containing protein" evidence="1">
    <location>
        <begin position="22"/>
        <end position="194"/>
    </location>
</feature>
<dbReference type="Proteomes" id="UP000885672">
    <property type="component" value="Unassembled WGS sequence"/>
</dbReference>
<evidence type="ECO:0008006" key="3">
    <source>
        <dbReference type="Google" id="ProtNLM"/>
    </source>
</evidence>